<evidence type="ECO:0000313" key="9">
    <source>
        <dbReference type="Proteomes" id="UP000046680"/>
    </source>
</evidence>
<organism evidence="5 7">
    <name type="scientific">Mycobacterium tuberculosis</name>
    <dbReference type="NCBI Taxonomy" id="1773"/>
    <lineage>
        <taxon>Bacteria</taxon>
        <taxon>Bacillati</taxon>
        <taxon>Actinomycetota</taxon>
        <taxon>Actinomycetes</taxon>
        <taxon>Mycobacteriales</taxon>
        <taxon>Mycobacteriaceae</taxon>
        <taxon>Mycobacterium</taxon>
        <taxon>Mycobacterium tuberculosis complex</taxon>
    </lineage>
</organism>
<dbReference type="Proteomes" id="UP000044938">
    <property type="component" value="Unassembled WGS sequence"/>
</dbReference>
<dbReference type="Proteomes" id="UP000038802">
    <property type="component" value="Unassembled WGS sequence"/>
</dbReference>
<dbReference type="EMBL" id="CFOH01000206">
    <property type="protein sequence ID" value="CFE49744.1"/>
    <property type="molecule type" value="Genomic_DNA"/>
</dbReference>
<dbReference type="EMBL" id="CSAJ01000139">
    <property type="protein sequence ID" value="COW00723.1"/>
    <property type="molecule type" value="Genomic_DNA"/>
</dbReference>
<dbReference type="EMBL" id="CFOE01000085">
    <property type="protein sequence ID" value="CFE38391.1"/>
    <property type="molecule type" value="Genomic_DNA"/>
</dbReference>
<name>A0A0T9G0M6_MYCTX</name>
<dbReference type="EMBL" id="CSAE01000175">
    <property type="protein sequence ID" value="COV68030.1"/>
    <property type="molecule type" value="Genomic_DNA"/>
</dbReference>
<evidence type="ECO:0000313" key="8">
    <source>
        <dbReference type="Proteomes" id="UP000044938"/>
    </source>
</evidence>
<dbReference type="AlphaFoldDB" id="A0A0T9G0M6"/>
<evidence type="ECO:0000313" key="2">
    <source>
        <dbReference type="EMBL" id="CFE49744.1"/>
    </source>
</evidence>
<evidence type="ECO:0000313" key="3">
    <source>
        <dbReference type="EMBL" id="CFR73628.1"/>
    </source>
</evidence>
<sequence length="79" mass="8380">MCERCESSRLSIRVRCVQLGNGASTKRPSGYWTEKSTLAPALCTSATKPRNPNGSCSPRRIAASVAIGMSRLAAFCSTA</sequence>
<evidence type="ECO:0000313" key="4">
    <source>
        <dbReference type="EMBL" id="COV57777.1"/>
    </source>
</evidence>
<evidence type="ECO:0000313" key="11">
    <source>
        <dbReference type="Proteomes" id="UP000048289"/>
    </source>
</evidence>
<dbReference type="Proteomes" id="UP000046947">
    <property type="component" value="Unassembled WGS sequence"/>
</dbReference>
<reference evidence="5" key="1">
    <citation type="submission" date="2015-03" db="EMBL/GenBank/DDBJ databases">
        <authorList>
            <person name="Murphy D."/>
        </authorList>
    </citation>
    <scope>NUCLEOTIDE SEQUENCE [LARGE SCALE GENOMIC DNA]</scope>
    <source>
        <strain evidence="5">K00500041</strain>
    </source>
</reference>
<gene>
    <name evidence="3" type="ORF">ERS007657_01208</name>
    <name evidence="1" type="ORF">ERS007681_00988</name>
    <name evidence="2" type="ORF">ERS007688_01556</name>
    <name evidence="5" type="ORF">ERS007703_01853</name>
    <name evidence="6" type="ORF">ERS007720_01409</name>
    <name evidence="4" type="ORF">ERS007741_00212</name>
</gene>
<proteinExistence type="predicted"/>
<dbReference type="EMBL" id="CHKL01000010">
    <property type="protein sequence ID" value="COV57777.1"/>
    <property type="molecule type" value="Genomic_DNA"/>
</dbReference>
<evidence type="ECO:0000313" key="5">
    <source>
        <dbReference type="EMBL" id="COV68030.1"/>
    </source>
</evidence>
<dbReference type="Proteomes" id="UP000048289">
    <property type="component" value="Unassembled WGS sequence"/>
</dbReference>
<evidence type="ECO:0000313" key="12">
    <source>
        <dbReference type="Proteomes" id="UP000048600"/>
    </source>
</evidence>
<reference evidence="7 8" key="2">
    <citation type="submission" date="2015-03" db="EMBL/GenBank/DDBJ databases">
        <authorList>
            <consortium name="Pathogen Informatics"/>
        </authorList>
    </citation>
    <scope>NUCLEOTIDE SEQUENCE [LARGE SCALE GENOMIC DNA]</scope>
    <source>
        <strain evidence="3 9">C09601061</strain>
        <strain evidence="1 11">G09901357</strain>
        <strain evidence="2 10">H09601792</strain>
        <strain evidence="7">K00500041</strain>
        <strain evidence="6 8">M09401471</strain>
        <strain evidence="4 12">P00601463</strain>
    </source>
</reference>
<evidence type="ECO:0000313" key="1">
    <source>
        <dbReference type="EMBL" id="CFE38391.1"/>
    </source>
</evidence>
<dbReference type="Proteomes" id="UP000048600">
    <property type="component" value="Unassembled WGS sequence"/>
</dbReference>
<evidence type="ECO:0000313" key="7">
    <source>
        <dbReference type="Proteomes" id="UP000038802"/>
    </source>
</evidence>
<dbReference type="Proteomes" id="UP000046680">
    <property type="component" value="Unassembled WGS sequence"/>
</dbReference>
<dbReference type="EMBL" id="CGCX01000346">
    <property type="protein sequence ID" value="CFR73628.1"/>
    <property type="molecule type" value="Genomic_DNA"/>
</dbReference>
<accession>A0A0T9G0M6</accession>
<evidence type="ECO:0000313" key="6">
    <source>
        <dbReference type="EMBL" id="COW00723.1"/>
    </source>
</evidence>
<evidence type="ECO:0000313" key="10">
    <source>
        <dbReference type="Proteomes" id="UP000046947"/>
    </source>
</evidence>
<protein>
    <submittedName>
        <fullName evidence="5">Uncharacterized protein</fullName>
    </submittedName>
</protein>